<dbReference type="Pfam" id="PF02653">
    <property type="entry name" value="BPD_transp_2"/>
    <property type="match status" value="1"/>
</dbReference>
<feature type="transmembrane region" description="Helical" evidence="6">
    <location>
        <begin position="168"/>
        <end position="189"/>
    </location>
</feature>
<dbReference type="EMBL" id="SMMX01000022">
    <property type="protein sequence ID" value="TDA20389.1"/>
    <property type="molecule type" value="Genomic_DNA"/>
</dbReference>
<feature type="transmembrane region" description="Helical" evidence="6">
    <location>
        <begin position="260"/>
        <end position="287"/>
    </location>
</feature>
<feature type="transmembrane region" description="Helical" evidence="6">
    <location>
        <begin position="220"/>
        <end position="239"/>
    </location>
</feature>
<dbReference type="PANTHER" id="PTHR32196:SF72">
    <property type="entry name" value="RIBOSE IMPORT PERMEASE PROTEIN RBSC"/>
    <property type="match status" value="1"/>
</dbReference>
<proteinExistence type="predicted"/>
<dbReference type="AlphaFoldDB" id="A0A4R4FCF2"/>
<reference evidence="7 8" key="1">
    <citation type="journal article" date="2016" name="Nat. Microbiol.">
        <title>The Mouse Intestinal Bacterial Collection (miBC) provides host-specific insight into cultured diversity and functional potential of the gut microbiota.</title>
        <authorList>
            <person name="Lagkouvardos I."/>
            <person name="Pukall R."/>
            <person name="Abt B."/>
            <person name="Foesel B.U."/>
            <person name="Meier-Kolthoff J.P."/>
            <person name="Kumar N."/>
            <person name="Bresciani A."/>
            <person name="Martinez I."/>
            <person name="Just S."/>
            <person name="Ziegler C."/>
            <person name="Brugiroux S."/>
            <person name="Garzetti D."/>
            <person name="Wenning M."/>
            <person name="Bui T.P."/>
            <person name="Wang J."/>
            <person name="Hugenholtz F."/>
            <person name="Plugge C.M."/>
            <person name="Peterson D.A."/>
            <person name="Hornef M.W."/>
            <person name="Baines J.F."/>
            <person name="Smidt H."/>
            <person name="Walter J."/>
            <person name="Kristiansen K."/>
            <person name="Nielsen H.B."/>
            <person name="Haller D."/>
            <person name="Overmann J."/>
            <person name="Stecher B."/>
            <person name="Clavel T."/>
        </authorList>
    </citation>
    <scope>NUCLEOTIDE SEQUENCE [LARGE SCALE GENOMIC DNA]</scope>
    <source>
        <strain evidence="7 8">DSM 28560</strain>
    </source>
</reference>
<feature type="transmembrane region" description="Helical" evidence="6">
    <location>
        <begin position="127"/>
        <end position="147"/>
    </location>
</feature>
<dbReference type="PANTHER" id="PTHR32196">
    <property type="entry name" value="ABC TRANSPORTER PERMEASE PROTEIN YPHD-RELATED-RELATED"/>
    <property type="match status" value="1"/>
</dbReference>
<comment type="caution">
    <text evidence="7">The sequence shown here is derived from an EMBL/GenBank/DDBJ whole genome shotgun (WGS) entry which is preliminary data.</text>
</comment>
<dbReference type="RefSeq" id="WP_132280696.1">
    <property type="nucleotide sequence ID" value="NZ_JAOBST010000032.1"/>
</dbReference>
<feature type="transmembrane region" description="Helical" evidence="6">
    <location>
        <begin position="96"/>
        <end position="121"/>
    </location>
</feature>
<dbReference type="GO" id="GO:0022857">
    <property type="term" value="F:transmembrane transporter activity"/>
    <property type="evidence" value="ECO:0007669"/>
    <property type="project" value="InterPro"/>
</dbReference>
<keyword evidence="5 6" id="KW-0472">Membrane</keyword>
<keyword evidence="4 6" id="KW-1133">Transmembrane helix</keyword>
<dbReference type="CDD" id="cd06579">
    <property type="entry name" value="TM_PBP1_transp_AraH_like"/>
    <property type="match status" value="1"/>
</dbReference>
<accession>A0A4R4FCF2</accession>
<protein>
    <submittedName>
        <fullName evidence="7">ABC transporter permease</fullName>
    </submittedName>
</protein>
<feature type="transmembrane region" description="Helical" evidence="6">
    <location>
        <begin position="299"/>
        <end position="318"/>
    </location>
</feature>
<evidence type="ECO:0000313" key="8">
    <source>
        <dbReference type="Proteomes" id="UP000295710"/>
    </source>
</evidence>
<organism evidence="7 8">
    <name type="scientific">Extibacter muris</name>
    <dbReference type="NCBI Taxonomy" id="1796622"/>
    <lineage>
        <taxon>Bacteria</taxon>
        <taxon>Bacillati</taxon>
        <taxon>Bacillota</taxon>
        <taxon>Clostridia</taxon>
        <taxon>Lachnospirales</taxon>
        <taxon>Lachnospiraceae</taxon>
        <taxon>Extibacter</taxon>
    </lineage>
</organism>
<evidence type="ECO:0000256" key="4">
    <source>
        <dbReference type="ARBA" id="ARBA00022989"/>
    </source>
</evidence>
<feature type="transmembrane region" description="Helical" evidence="6">
    <location>
        <begin position="21"/>
        <end position="39"/>
    </location>
</feature>
<dbReference type="Proteomes" id="UP000295710">
    <property type="component" value="Unassembled WGS sequence"/>
</dbReference>
<dbReference type="GO" id="GO:0005886">
    <property type="term" value="C:plasma membrane"/>
    <property type="evidence" value="ECO:0007669"/>
    <property type="project" value="UniProtKB-SubCell"/>
</dbReference>
<evidence type="ECO:0000256" key="2">
    <source>
        <dbReference type="ARBA" id="ARBA00022475"/>
    </source>
</evidence>
<gene>
    <name evidence="7" type="ORF">E1963_17230</name>
</gene>
<keyword evidence="8" id="KW-1185">Reference proteome</keyword>
<keyword evidence="2" id="KW-1003">Cell membrane</keyword>
<evidence type="ECO:0000256" key="1">
    <source>
        <dbReference type="ARBA" id="ARBA00004651"/>
    </source>
</evidence>
<keyword evidence="3 6" id="KW-0812">Transmembrane</keyword>
<evidence type="ECO:0000256" key="3">
    <source>
        <dbReference type="ARBA" id="ARBA00022692"/>
    </source>
</evidence>
<feature type="transmembrane region" description="Helical" evidence="6">
    <location>
        <begin position="59"/>
        <end position="84"/>
    </location>
</feature>
<evidence type="ECO:0000313" key="7">
    <source>
        <dbReference type="EMBL" id="TDA20389.1"/>
    </source>
</evidence>
<comment type="subcellular location">
    <subcellularLocation>
        <location evidence="1">Cell membrane</location>
        <topology evidence="1">Multi-pass membrane protein</topology>
    </subcellularLocation>
</comment>
<dbReference type="InterPro" id="IPR001851">
    <property type="entry name" value="ABC_transp_permease"/>
</dbReference>
<sequence length="324" mass="34510">MKAENRERRVTAGNKSFLKDNVAIISGLVILCLFLTFMSDSFLTQSNLMSLLRQMTNNVFLTLGVMMCIIIGGIDISVGSVFALGGTVAAGMIAHYHVPIPAAIMLGLLAGAACGAFNGFFVSMVRVPAFIATMAMLNIARGIAYLMTNAEPIRCTEKAFTNLGTGRLGIIPLPVIYAVVWVILIWLFLNKTRMGRYVYAVGGNMEAARFSGINIKVVQFTVHTLSGFLAAWAGIVMAARMYSGQPAVAVGWEMDAVAASALGGVSLMGGSGSVVSAMIGVLIIGVLKNGLNLMNVNSFWQLIVQGLVVLAAVSMDMVKQRKQR</sequence>
<evidence type="ECO:0000256" key="6">
    <source>
        <dbReference type="SAM" id="Phobius"/>
    </source>
</evidence>
<name>A0A4R4FCF2_9FIRM</name>
<evidence type="ECO:0000256" key="5">
    <source>
        <dbReference type="ARBA" id="ARBA00023136"/>
    </source>
</evidence>